<reference evidence="5 6" key="1">
    <citation type="submission" date="2023-07" db="EMBL/GenBank/DDBJ databases">
        <title>Sorghum-associated microbial communities from plants grown in Nebraska, USA.</title>
        <authorList>
            <person name="Schachtman D."/>
        </authorList>
    </citation>
    <scope>NUCLEOTIDE SEQUENCE [LARGE SCALE GENOMIC DNA]</scope>
    <source>
        <strain evidence="5 6">BE124</strain>
    </source>
</reference>
<name>A0ABU1S2D3_9FLAO</name>
<dbReference type="NCBIfam" id="TIGR04183">
    <property type="entry name" value="Por_Secre_tail"/>
    <property type="match status" value="1"/>
</dbReference>
<evidence type="ECO:0000256" key="1">
    <source>
        <dbReference type="ARBA" id="ARBA00022729"/>
    </source>
</evidence>
<feature type="domain" description="Glucose/Sorbosone dehydrogenase" evidence="3">
    <location>
        <begin position="31"/>
        <end position="314"/>
    </location>
</feature>
<evidence type="ECO:0000313" key="5">
    <source>
        <dbReference type="EMBL" id="MDR6845197.1"/>
    </source>
</evidence>
<feature type="chain" id="PRO_5046510542" evidence="2">
    <location>
        <begin position="19"/>
        <end position="455"/>
    </location>
</feature>
<sequence length="455" mass="49876">MKIMALLFSLYSFSFSYSQTIGLQSFGSGFTRPLEITNAGDDRLFVVEQGGLIKIMNSDGTVNPTPFLNITTQISNSGEKGLLGLAFHPDYTTNGFFYINYINLDGNTVIAKYTVDSGNRNLANPSSISILLTITQPYSNHKGGTLKFGSDGYLYIGTGDGGSGGDPENRAQNVNELLGKMLRIDVNSGTPYSIPTSNPYVGIAGADEIWAIGLRNPWKFSFDKATGNLWIADVGQDNIEEINIATATQAGLNYGWRCYEGDTVYNTAGCPSQASLKSPLKTINHSTGVCSITGGYVYNGSVYPNFKGLYFFTDYCKPLIGMMTSSGTLTYSQEFSGNNFSTFGEDMNGELYVADITNGIIFKIIDTSLGINSIDQTQFVIYPNPAKSEIIIQKSNNNFPTEITLFDIEGKMLFKKKMENKDVNIVKMDNFSKGFYIVTVKNEDGHLSTYRLIVE</sequence>
<dbReference type="Pfam" id="PF07995">
    <property type="entry name" value="GSDH"/>
    <property type="match status" value="1"/>
</dbReference>
<dbReference type="PANTHER" id="PTHR19328">
    <property type="entry name" value="HEDGEHOG-INTERACTING PROTEIN"/>
    <property type="match status" value="1"/>
</dbReference>
<dbReference type="Gene3D" id="2.120.10.30">
    <property type="entry name" value="TolB, C-terminal domain"/>
    <property type="match status" value="1"/>
</dbReference>
<dbReference type="PANTHER" id="PTHR19328:SF75">
    <property type="entry name" value="ALDOSE SUGAR DEHYDROGENASE YLII"/>
    <property type="match status" value="1"/>
</dbReference>
<protein>
    <submittedName>
        <fullName evidence="5">Glucose/arabinose dehydrogenase</fullName>
    </submittedName>
</protein>
<dbReference type="RefSeq" id="WP_310006271.1">
    <property type="nucleotide sequence ID" value="NZ_JAVDTX010000004.1"/>
</dbReference>
<dbReference type="Proteomes" id="UP001261871">
    <property type="component" value="Unassembled WGS sequence"/>
</dbReference>
<dbReference type="InterPro" id="IPR012938">
    <property type="entry name" value="Glc/Sorbosone_DH"/>
</dbReference>
<dbReference type="InterPro" id="IPR011042">
    <property type="entry name" value="6-blade_b-propeller_TolB-like"/>
</dbReference>
<keyword evidence="6" id="KW-1185">Reference proteome</keyword>
<accession>A0ABU1S2D3</accession>
<feature type="signal peptide" evidence="2">
    <location>
        <begin position="1"/>
        <end position="18"/>
    </location>
</feature>
<dbReference type="InterPro" id="IPR011041">
    <property type="entry name" value="Quinoprot_gluc/sorb_DH_b-prop"/>
</dbReference>
<evidence type="ECO:0000256" key="2">
    <source>
        <dbReference type="SAM" id="SignalP"/>
    </source>
</evidence>
<organism evidence="5 6">
    <name type="scientific">Flavobacterium granuli</name>
    <dbReference type="NCBI Taxonomy" id="280093"/>
    <lineage>
        <taxon>Bacteria</taxon>
        <taxon>Pseudomonadati</taxon>
        <taxon>Bacteroidota</taxon>
        <taxon>Flavobacteriia</taxon>
        <taxon>Flavobacteriales</taxon>
        <taxon>Flavobacteriaceae</taxon>
        <taxon>Flavobacterium</taxon>
    </lineage>
</organism>
<feature type="domain" description="Secretion system C-terminal sorting" evidence="4">
    <location>
        <begin position="381"/>
        <end position="453"/>
    </location>
</feature>
<proteinExistence type="predicted"/>
<dbReference type="InterPro" id="IPR026444">
    <property type="entry name" value="Secre_tail"/>
</dbReference>
<evidence type="ECO:0000259" key="3">
    <source>
        <dbReference type="Pfam" id="PF07995"/>
    </source>
</evidence>
<comment type="caution">
    <text evidence="5">The sequence shown here is derived from an EMBL/GenBank/DDBJ whole genome shotgun (WGS) entry which is preliminary data.</text>
</comment>
<dbReference type="EMBL" id="JAVDTX010000004">
    <property type="protein sequence ID" value="MDR6845197.1"/>
    <property type="molecule type" value="Genomic_DNA"/>
</dbReference>
<gene>
    <name evidence="5" type="ORF">J2W95_001904</name>
</gene>
<evidence type="ECO:0000313" key="6">
    <source>
        <dbReference type="Proteomes" id="UP001261871"/>
    </source>
</evidence>
<dbReference type="SUPFAM" id="SSF50952">
    <property type="entry name" value="Soluble quinoprotein glucose dehydrogenase"/>
    <property type="match status" value="1"/>
</dbReference>
<keyword evidence="1 2" id="KW-0732">Signal</keyword>
<dbReference type="Pfam" id="PF18962">
    <property type="entry name" value="Por_Secre_tail"/>
    <property type="match status" value="1"/>
</dbReference>
<evidence type="ECO:0000259" key="4">
    <source>
        <dbReference type="Pfam" id="PF18962"/>
    </source>
</evidence>